<protein>
    <submittedName>
        <fullName evidence="4">TetR family transcriptional regulator</fullName>
    </submittedName>
</protein>
<evidence type="ECO:0000256" key="1">
    <source>
        <dbReference type="ARBA" id="ARBA00023125"/>
    </source>
</evidence>
<dbReference type="Pfam" id="PF00440">
    <property type="entry name" value="TetR_N"/>
    <property type="match status" value="1"/>
</dbReference>
<proteinExistence type="predicted"/>
<name>A0A174GMJ5_9FIRM</name>
<reference evidence="4 5" key="1">
    <citation type="submission" date="2015-09" db="EMBL/GenBank/DDBJ databases">
        <authorList>
            <consortium name="Pathogen Informatics"/>
        </authorList>
    </citation>
    <scope>NUCLEOTIDE SEQUENCE [LARGE SCALE GENOMIC DNA]</scope>
    <source>
        <strain evidence="4 5">2789STDY5608850</strain>
    </source>
</reference>
<dbReference type="EMBL" id="CYZE01000009">
    <property type="protein sequence ID" value="CUO63862.1"/>
    <property type="molecule type" value="Genomic_DNA"/>
</dbReference>
<dbReference type="InterPro" id="IPR039532">
    <property type="entry name" value="TetR_C_Firmicutes"/>
</dbReference>
<evidence type="ECO:0000259" key="3">
    <source>
        <dbReference type="PROSITE" id="PS50977"/>
    </source>
</evidence>
<dbReference type="SUPFAM" id="SSF46689">
    <property type="entry name" value="Homeodomain-like"/>
    <property type="match status" value="1"/>
</dbReference>
<dbReference type="AlphaFoldDB" id="A0A174GMJ5"/>
<feature type="DNA-binding region" description="H-T-H motif" evidence="2">
    <location>
        <begin position="34"/>
        <end position="53"/>
    </location>
</feature>
<evidence type="ECO:0000313" key="5">
    <source>
        <dbReference type="Proteomes" id="UP000095651"/>
    </source>
</evidence>
<dbReference type="RefSeq" id="WP_055657023.1">
    <property type="nucleotide sequence ID" value="NZ_CABIXC010000009.1"/>
</dbReference>
<dbReference type="PANTHER" id="PTHR43479:SF7">
    <property type="entry name" value="TETR-FAMILY TRANSCRIPTIONAL REGULATOR"/>
    <property type="match status" value="1"/>
</dbReference>
<dbReference type="PROSITE" id="PS50977">
    <property type="entry name" value="HTH_TETR_2"/>
    <property type="match status" value="1"/>
</dbReference>
<dbReference type="InterPro" id="IPR050624">
    <property type="entry name" value="HTH-type_Tx_Regulator"/>
</dbReference>
<keyword evidence="1 2" id="KW-0238">DNA-binding</keyword>
<dbReference type="InterPro" id="IPR009057">
    <property type="entry name" value="Homeodomain-like_sf"/>
</dbReference>
<dbReference type="GO" id="GO:0003677">
    <property type="term" value="F:DNA binding"/>
    <property type="evidence" value="ECO:0007669"/>
    <property type="project" value="UniProtKB-UniRule"/>
</dbReference>
<feature type="domain" description="HTH tetR-type" evidence="3">
    <location>
        <begin position="11"/>
        <end position="71"/>
    </location>
</feature>
<gene>
    <name evidence="4" type="ORF">ERS852407_03445</name>
</gene>
<dbReference type="Pfam" id="PF14278">
    <property type="entry name" value="TetR_C_8"/>
    <property type="match status" value="1"/>
</dbReference>
<evidence type="ECO:0000313" key="4">
    <source>
        <dbReference type="EMBL" id="CUO63862.1"/>
    </source>
</evidence>
<dbReference type="Proteomes" id="UP000095651">
    <property type="component" value="Unassembled WGS sequence"/>
</dbReference>
<evidence type="ECO:0000256" key="2">
    <source>
        <dbReference type="PROSITE-ProRule" id="PRU00335"/>
    </source>
</evidence>
<organism evidence="4 5">
    <name type="scientific">Hungatella hathewayi</name>
    <dbReference type="NCBI Taxonomy" id="154046"/>
    <lineage>
        <taxon>Bacteria</taxon>
        <taxon>Bacillati</taxon>
        <taxon>Bacillota</taxon>
        <taxon>Clostridia</taxon>
        <taxon>Lachnospirales</taxon>
        <taxon>Lachnospiraceae</taxon>
        <taxon>Hungatella</taxon>
    </lineage>
</organism>
<dbReference type="PANTHER" id="PTHR43479">
    <property type="entry name" value="ACREF/ENVCD OPERON REPRESSOR-RELATED"/>
    <property type="match status" value="1"/>
</dbReference>
<dbReference type="InterPro" id="IPR001647">
    <property type="entry name" value="HTH_TetR"/>
</dbReference>
<sequence length="189" mass="22181">MNGEKKDLRYSRTDRLLQEAFLELLKVKSVNRISIRDLTERAGINRCTFYHHYQDIYDLLEQIEDGVMEHVLEMMRGFHPNREEDVSRRYFECFCQYIYENRTVYCVLTNGQESRFIKKLLKMISEYMAGLSGKENDGDKQSREYAVVYSIGGVVGVLHKWMKEDFESSPEVVAGFISSVFLNGMKDIL</sequence>
<accession>A0A174GMJ5</accession>
<dbReference type="Gene3D" id="1.10.357.10">
    <property type="entry name" value="Tetracycline Repressor, domain 2"/>
    <property type="match status" value="1"/>
</dbReference>